<name>A0ABT4UNW0_9BACT</name>
<feature type="signal peptide" evidence="2">
    <location>
        <begin position="1"/>
        <end position="26"/>
    </location>
</feature>
<keyword evidence="5" id="KW-1185">Reference proteome</keyword>
<evidence type="ECO:0000259" key="3">
    <source>
        <dbReference type="Pfam" id="PF20041"/>
    </source>
</evidence>
<feature type="domain" description="DUF6443" evidence="3">
    <location>
        <begin position="72"/>
        <end position="198"/>
    </location>
</feature>
<keyword evidence="2" id="KW-0732">Signal</keyword>
<feature type="compositionally biased region" description="Polar residues" evidence="1">
    <location>
        <begin position="1374"/>
        <end position="1383"/>
    </location>
</feature>
<dbReference type="RefSeq" id="WP_407032866.1">
    <property type="nucleotide sequence ID" value="NZ_JAQGEF010000033.1"/>
</dbReference>
<accession>A0ABT4UNW0</accession>
<dbReference type="Gene3D" id="2.180.10.10">
    <property type="entry name" value="RHS repeat-associated core"/>
    <property type="match status" value="2"/>
</dbReference>
<dbReference type="InterPro" id="IPR045619">
    <property type="entry name" value="DUF6443"/>
</dbReference>
<dbReference type="NCBIfam" id="TIGR03696">
    <property type="entry name" value="Rhs_assc_core"/>
    <property type="match status" value="1"/>
</dbReference>
<feature type="chain" id="PRO_5045053544" evidence="2">
    <location>
        <begin position="27"/>
        <end position="1578"/>
    </location>
</feature>
<dbReference type="Pfam" id="PF20041">
    <property type="entry name" value="DUF6443"/>
    <property type="match status" value="1"/>
</dbReference>
<reference evidence="4 5" key="1">
    <citation type="submission" date="2022-12" db="EMBL/GenBank/DDBJ databases">
        <title>Chitinophagaceae gen. sp. nov., a new member of the family Chitinophagaceae, isolated from soil in a chemical factory.</title>
        <authorList>
            <person name="Ke Z."/>
        </authorList>
    </citation>
    <scope>NUCLEOTIDE SEQUENCE [LARGE SCALE GENOMIC DNA]</scope>
    <source>
        <strain evidence="4 5">LY-5</strain>
    </source>
</reference>
<dbReference type="Proteomes" id="UP001210231">
    <property type="component" value="Unassembled WGS sequence"/>
</dbReference>
<dbReference type="EMBL" id="JAQGEF010000033">
    <property type="protein sequence ID" value="MDA3616536.1"/>
    <property type="molecule type" value="Genomic_DNA"/>
</dbReference>
<gene>
    <name evidence="4" type="ORF">O3P16_17120</name>
</gene>
<evidence type="ECO:0000256" key="1">
    <source>
        <dbReference type="SAM" id="MobiDB-lite"/>
    </source>
</evidence>
<proteinExistence type="predicted"/>
<protein>
    <submittedName>
        <fullName evidence="4">DUF6443 domain-containing protein</fullName>
    </submittedName>
</protein>
<comment type="caution">
    <text evidence="4">The sequence shown here is derived from an EMBL/GenBank/DDBJ whole genome shotgun (WGS) entry which is preliminary data.</text>
</comment>
<evidence type="ECO:0000313" key="5">
    <source>
        <dbReference type="Proteomes" id="UP001210231"/>
    </source>
</evidence>
<evidence type="ECO:0000313" key="4">
    <source>
        <dbReference type="EMBL" id="MDA3616536.1"/>
    </source>
</evidence>
<dbReference type="InterPro" id="IPR022385">
    <property type="entry name" value="Rhs_assc_core"/>
</dbReference>
<evidence type="ECO:0000256" key="2">
    <source>
        <dbReference type="SAM" id="SignalP"/>
    </source>
</evidence>
<organism evidence="4 5">
    <name type="scientific">Polluticaenibacter yanchengensis</name>
    <dbReference type="NCBI Taxonomy" id="3014562"/>
    <lineage>
        <taxon>Bacteria</taxon>
        <taxon>Pseudomonadati</taxon>
        <taxon>Bacteroidota</taxon>
        <taxon>Chitinophagia</taxon>
        <taxon>Chitinophagales</taxon>
        <taxon>Chitinophagaceae</taxon>
        <taxon>Polluticaenibacter</taxon>
    </lineage>
</organism>
<sequence>MRKPLFLYRPLFLLSLVCSLSQSGLAQVNKPSGTGKPVANSNALIALPPANSIPSGGLKVNYIKERVAVVPITSETSFDAAPLSQVKETVQYFDGLGRPLQTVAKGASPESKDIISFHVYDAFGREAIQYLPYTDGTTSGNYRLNPIIDQHSFYTSQYPSDQPEFSGEQIFFSRTEFEASPLNRVLKQFAPGNSWGGTFGNSSPNERGVSQNYQINTLADAVRIINVGNTPLNYNNVSDNGINMPTAPANTNNGHLYQPGTLFKLITKDEHGKQVIEYKDIEGRVVLKKVQDSDSPGNGATGWLCTYYVYDDFGLLRLVIQPEGVRLFESNNYNFGSAAGKEILNNLCFRYEYDERNRMIGKKVPGAEWTYMLYDKRDRLVYTQNGNLRKNGSVNANKWHTTFYDELNRPVMTAIIRLALKSQLATALSGPMATQNRAQQTLSPVLSINSRTASTITEYKAREAVLIDDGFDNFNGSSDEYDIFIDNNAAAESYTVSTYGSALPSGVVYDALTLTFYDNYDWQQNSGNKYGFKTELSSKLKAGEGNVGVEVYPVTHHTQLKGLVTGTKVITIPNSLNLTEGEWTTQVTYYDNKYRPVQVQDHSIKGNVDIIATRYDFTGKAVSIVQKLTHPETNNAVHSIATINEYDGAGHLKRALKEVYALSSPNTAEQRVITRNNYDKLGQLKDKQVGQKRNTDNSALLTTTALESQRYGYNIRGWLTGINESYTNIEATAHNSSWFGFSLKYAHGFGSNQHNGNIAGTIWHTRGDGENTVRSFGYGYDNVNRILFADYAQGNSLSTITDNNEVKFDMSMGSWSGGIFTGGAYDNNGNIKKMTQWGLMSTGTSVEIDKLEYTYTNYSNRLSRVIDGAASTNSGLMGDFKQVNTSTTEDHYIYDPNGNMTIDKHKQIEIGRYNYLNLPEYIVKSATGLINYVYDATGRKLAKIVTENARPVKYTYYTGGVVYQDGKQEFVGHEEGRFRISEKICSHSHSEKYAFDYFLKDHLGNVRMVLTDECRQVVYPAATLEGTYSIDPPDVKSMVNHEKKFYNIDEGYAVAMYNDVQSYPNHNGNPPHNNNYPEFTSPLSTDYSQKWYQTDNNDSPLGLQFLMKVMAGDHVNILGKSYYKPLVSNTPSTALDAASILAGVVFAPGGVAGSKGVTQSSIATTNTGIFPTSLIRGGGAPTSVPKAYINYILFDEQFKAVGSGSSATQGNGMVYNHTDLQNIEVPQNGYIFVYVSNESEHYVFFDNVQVIHTPGPLLEETHYYPFGLSMAGISSKAMNGIADNKFKYNGKEEQRNEFENGSGLDWLDYGARMYDAQIGRWHVLDPLSDQMRRWSPYNYTFDNPIRFIDPDGMRAEVFINGDKAEDAFKQLEQSTSLSLSRNAETGKVTASGEAKTKSDKKLLEATRNQDVKVNITADGSKTIASPDGPMLMTGGSFMGNTIGTESRVTDYDYSEGGWGGETEPAEIYTVKTIVTTDQRVNPDVLGAMDAANGNSGTGMLHETLESYEGGLISLKKGVSSPSAGQKGSVYNKAHRRAPNQGAVITEKYWDATGTSLPSVKGATRVEVTSNGNVIMVYP</sequence>
<feature type="region of interest" description="Disordered" evidence="1">
    <location>
        <begin position="1374"/>
        <end position="1400"/>
    </location>
</feature>